<keyword evidence="8" id="KW-1185">Reference proteome</keyword>
<dbReference type="Proteomes" id="UP001500575">
    <property type="component" value="Unassembled WGS sequence"/>
</dbReference>
<dbReference type="NCBIfam" id="NF003828">
    <property type="entry name" value="PRK05416.1"/>
    <property type="match status" value="1"/>
</dbReference>
<keyword evidence="2 4" id="KW-0067">ATP-binding</keyword>
<evidence type="ECO:0000313" key="7">
    <source>
        <dbReference type="EMBL" id="GAA2118506.1"/>
    </source>
</evidence>
<evidence type="ECO:0000256" key="3">
    <source>
        <dbReference type="ARBA" id="ARBA00023134"/>
    </source>
</evidence>
<dbReference type="InterPro" id="IPR053931">
    <property type="entry name" value="RapZ_C"/>
</dbReference>
<dbReference type="Pfam" id="PF22740">
    <property type="entry name" value="PapZ_C"/>
    <property type="match status" value="1"/>
</dbReference>
<evidence type="ECO:0000259" key="6">
    <source>
        <dbReference type="Pfam" id="PF22740"/>
    </source>
</evidence>
<evidence type="ECO:0000256" key="4">
    <source>
        <dbReference type="HAMAP-Rule" id="MF_00636"/>
    </source>
</evidence>
<dbReference type="InterPro" id="IPR005337">
    <property type="entry name" value="RapZ-like"/>
</dbReference>
<dbReference type="PANTHER" id="PTHR30448:SF0">
    <property type="entry name" value="RNASE ADAPTER PROTEIN RAPZ"/>
    <property type="match status" value="1"/>
</dbReference>
<feature type="domain" description="RapZ-like N-terminal" evidence="5">
    <location>
        <begin position="20"/>
        <end position="173"/>
    </location>
</feature>
<dbReference type="Gene3D" id="3.40.50.300">
    <property type="entry name" value="P-loop containing nucleotide triphosphate hydrolases"/>
    <property type="match status" value="1"/>
</dbReference>
<gene>
    <name evidence="7" type="primary">rapZ</name>
    <name evidence="7" type="ORF">GCM10009843_10480</name>
</gene>
<feature type="domain" description="RapZ C-terminal" evidence="6">
    <location>
        <begin position="179"/>
        <end position="298"/>
    </location>
</feature>
<accession>A0ABN2XVS9</accession>
<keyword evidence="3 4" id="KW-0342">GTP-binding</keyword>
<dbReference type="PIRSF" id="PIRSF005052">
    <property type="entry name" value="P-loopkin"/>
    <property type="match status" value="1"/>
</dbReference>
<feature type="binding site" evidence="4">
    <location>
        <begin position="77"/>
        <end position="80"/>
    </location>
    <ligand>
        <name>GTP</name>
        <dbReference type="ChEBI" id="CHEBI:37565"/>
    </ligand>
</feature>
<evidence type="ECO:0000313" key="8">
    <source>
        <dbReference type="Proteomes" id="UP001500575"/>
    </source>
</evidence>
<comment type="caution">
    <text evidence="7">The sequence shown here is derived from an EMBL/GenBank/DDBJ whole genome shotgun (WGS) entry which is preliminary data.</text>
</comment>
<evidence type="ECO:0000256" key="1">
    <source>
        <dbReference type="ARBA" id="ARBA00022741"/>
    </source>
</evidence>
<evidence type="ECO:0000256" key="2">
    <source>
        <dbReference type="ARBA" id="ARBA00022840"/>
    </source>
</evidence>
<protein>
    <submittedName>
        <fullName evidence="7">RNase adapter RapZ</fullName>
    </submittedName>
</protein>
<dbReference type="EMBL" id="BAAAQQ010000002">
    <property type="protein sequence ID" value="GAA2118506.1"/>
    <property type="molecule type" value="Genomic_DNA"/>
</dbReference>
<feature type="binding site" evidence="4">
    <location>
        <begin position="26"/>
        <end position="33"/>
    </location>
    <ligand>
        <name>ATP</name>
        <dbReference type="ChEBI" id="CHEBI:30616"/>
    </ligand>
</feature>
<dbReference type="SUPFAM" id="SSF52540">
    <property type="entry name" value="P-loop containing nucleoside triphosphate hydrolases"/>
    <property type="match status" value="1"/>
</dbReference>
<dbReference type="Pfam" id="PF03668">
    <property type="entry name" value="RapZ-like_N"/>
    <property type="match status" value="1"/>
</dbReference>
<evidence type="ECO:0000259" key="5">
    <source>
        <dbReference type="Pfam" id="PF03668"/>
    </source>
</evidence>
<dbReference type="InterPro" id="IPR053930">
    <property type="entry name" value="RapZ-like_N"/>
</dbReference>
<reference evidence="7 8" key="1">
    <citation type="journal article" date="2019" name="Int. J. Syst. Evol. Microbiol.">
        <title>The Global Catalogue of Microorganisms (GCM) 10K type strain sequencing project: providing services to taxonomists for standard genome sequencing and annotation.</title>
        <authorList>
            <consortium name="The Broad Institute Genomics Platform"/>
            <consortium name="The Broad Institute Genome Sequencing Center for Infectious Disease"/>
            <person name="Wu L."/>
            <person name="Ma J."/>
        </authorList>
    </citation>
    <scope>NUCLEOTIDE SEQUENCE [LARGE SCALE GENOMIC DNA]</scope>
    <source>
        <strain evidence="7 8">JCM 16021</strain>
    </source>
</reference>
<keyword evidence="1 4" id="KW-0547">Nucleotide-binding</keyword>
<dbReference type="InterPro" id="IPR027417">
    <property type="entry name" value="P-loop_NTPase"/>
</dbReference>
<name>A0ABN2XVS9_9ACTN</name>
<dbReference type="PANTHER" id="PTHR30448">
    <property type="entry name" value="RNASE ADAPTER PROTEIN RAPZ"/>
    <property type="match status" value="1"/>
</dbReference>
<organism evidence="7 8">
    <name type="scientific">Nocardioides bigeumensis</name>
    <dbReference type="NCBI Taxonomy" id="433657"/>
    <lineage>
        <taxon>Bacteria</taxon>
        <taxon>Bacillati</taxon>
        <taxon>Actinomycetota</taxon>
        <taxon>Actinomycetes</taxon>
        <taxon>Propionibacteriales</taxon>
        <taxon>Nocardioidaceae</taxon>
        <taxon>Nocardioides</taxon>
    </lineage>
</organism>
<sequence length="301" mass="32692">MTAGSAPTTPGGGAPASPGELVVVTGMTGAGRSTAAKELEDLGFYVVDNLPSSLLPDVVRLVDQGRGVQQPVAVVIDVRSGAFFDSLQSTLARGATGRRTTLLFLEANDEVLVRRQDAARRPHPLQGGGRLIDGLTRERKVLEGLRGDADLVIDTSDLNVHQLTKRVAEAFGTRDSTRLQITVVSFGFKYGIPVDADYVADMRWLPNPHWVPELRPQTGRDAPVSAYVLGRDGVERFLTEYLTVLETVAAGYLSEGKRFMTVAIGCTGGKHRSVAMTEEITRRLVERRYDAHATHRDLGRE</sequence>
<dbReference type="RefSeq" id="WP_344302584.1">
    <property type="nucleotide sequence ID" value="NZ_BAAAQQ010000002.1"/>
</dbReference>
<dbReference type="HAMAP" id="MF_00636">
    <property type="entry name" value="RapZ_like"/>
    <property type="match status" value="1"/>
</dbReference>
<proteinExistence type="inferred from homology"/>